<reference evidence="1 2" key="1">
    <citation type="journal article" date="2014" name="Genome Announc.">
        <title>Draft Genome Sequences of Marine Flavobacterium Algibacter lectus Strains SS8 and NR4.</title>
        <authorList>
            <person name="Takatani N."/>
            <person name="Nakanishi M."/>
            <person name="Meirelles P."/>
            <person name="Mino S."/>
            <person name="Suda W."/>
            <person name="Oshima K."/>
            <person name="Hattori M."/>
            <person name="Ohkuma M."/>
            <person name="Hosokawa M."/>
            <person name="Miyashita K."/>
            <person name="Thompson F.L."/>
            <person name="Niwa A."/>
            <person name="Sawabe T."/>
            <person name="Sawabe T."/>
        </authorList>
    </citation>
    <scope>NUCLEOTIDE SEQUENCE [LARGE SCALE GENOMIC DNA]</scope>
    <source>
        <strain evidence="2">JCM19274</strain>
    </source>
</reference>
<dbReference type="AlphaFoldDB" id="A0A090X194"/>
<dbReference type="Proteomes" id="UP000029643">
    <property type="component" value="Unassembled WGS sequence"/>
</dbReference>
<comment type="caution">
    <text evidence="1">The sequence shown here is derived from an EMBL/GenBank/DDBJ whole genome shotgun (WGS) entry which is preliminary data.</text>
</comment>
<keyword evidence="1" id="KW-0378">Hydrolase</keyword>
<organism evidence="1 2">
    <name type="scientific">Algibacter lectus</name>
    <dbReference type="NCBI Taxonomy" id="221126"/>
    <lineage>
        <taxon>Bacteria</taxon>
        <taxon>Pseudomonadati</taxon>
        <taxon>Bacteroidota</taxon>
        <taxon>Flavobacteriia</taxon>
        <taxon>Flavobacteriales</taxon>
        <taxon>Flavobacteriaceae</taxon>
        <taxon>Algibacter</taxon>
    </lineage>
</organism>
<evidence type="ECO:0000313" key="1">
    <source>
        <dbReference type="EMBL" id="GAL81679.1"/>
    </source>
</evidence>
<protein>
    <submittedName>
        <fullName evidence="1">Dipeptidyl-peptidase III</fullName>
        <ecNumber evidence="1">3.4.14.4</ecNumber>
    </submittedName>
</protein>
<proteinExistence type="predicted"/>
<sequence>MKLKSIVGVAIINLMLFSCGNEKDDSKVIEEVKEVVAFNYNVDQFADIKILKYQIPGWDKLTLKEQKLVYYLTQAGLSGRDIMWDQNYRYNLKIRKALEQVYTSYSGDKNAKDWASFESYLKRVWFSNGIHHHYSTDKLTPEFSADYLKELLAATNTTLDADAFDAIFNDADTKKVNQAKGVDNVALSAVNFYGPNVTNDDVESSIKLSNLQMLISLYLLG</sequence>
<dbReference type="PROSITE" id="PS51257">
    <property type="entry name" value="PROKAR_LIPOPROTEIN"/>
    <property type="match status" value="1"/>
</dbReference>
<dbReference type="EC" id="3.4.14.4" evidence="1"/>
<gene>
    <name evidence="1" type="ORF">JCM19274_524</name>
</gene>
<dbReference type="GO" id="GO:0008239">
    <property type="term" value="F:dipeptidyl-peptidase activity"/>
    <property type="evidence" value="ECO:0007669"/>
    <property type="project" value="UniProtKB-EC"/>
</dbReference>
<dbReference type="EMBL" id="BBNU01000017">
    <property type="protein sequence ID" value="GAL81679.1"/>
    <property type="molecule type" value="Genomic_DNA"/>
</dbReference>
<evidence type="ECO:0000313" key="2">
    <source>
        <dbReference type="Proteomes" id="UP000029643"/>
    </source>
</evidence>
<accession>A0A090X194</accession>
<name>A0A090X194_9FLAO</name>